<evidence type="ECO:0000256" key="2">
    <source>
        <dbReference type="ARBA" id="ARBA00022490"/>
    </source>
</evidence>
<evidence type="ECO:0000256" key="3">
    <source>
        <dbReference type="ARBA" id="ARBA00022553"/>
    </source>
</evidence>
<feature type="modified residue" description="4-aspartylphosphate" evidence="8">
    <location>
        <position position="54"/>
    </location>
</feature>
<feature type="domain" description="HTH araC/xylS-type" evidence="9">
    <location>
        <begin position="400"/>
        <end position="498"/>
    </location>
</feature>
<dbReference type="PANTHER" id="PTHR42713:SF3">
    <property type="entry name" value="TRANSCRIPTIONAL REGULATORY PROTEIN HPTR"/>
    <property type="match status" value="1"/>
</dbReference>
<dbReference type="PANTHER" id="PTHR42713">
    <property type="entry name" value="HISTIDINE KINASE-RELATED"/>
    <property type="match status" value="1"/>
</dbReference>
<dbReference type="Proteomes" id="UP000198565">
    <property type="component" value="Unassembled WGS sequence"/>
</dbReference>
<reference evidence="12" key="1">
    <citation type="submission" date="2016-10" db="EMBL/GenBank/DDBJ databases">
        <authorList>
            <person name="Varghese N."/>
            <person name="Submissions S."/>
        </authorList>
    </citation>
    <scope>NUCLEOTIDE SEQUENCE [LARGE SCALE GENOMIC DNA]</scope>
    <source>
        <strain evidence="12">CGMCC 1.4250</strain>
    </source>
</reference>
<dbReference type="InterPro" id="IPR018062">
    <property type="entry name" value="HTH_AraC-typ_CS"/>
</dbReference>
<evidence type="ECO:0000256" key="4">
    <source>
        <dbReference type="ARBA" id="ARBA00023012"/>
    </source>
</evidence>
<keyword evidence="12" id="KW-1185">Reference proteome</keyword>
<dbReference type="OrthoDB" id="342399at2"/>
<feature type="domain" description="Response regulatory" evidence="10">
    <location>
        <begin position="2"/>
        <end position="119"/>
    </location>
</feature>
<dbReference type="InterPro" id="IPR001789">
    <property type="entry name" value="Sig_transdc_resp-reg_receiver"/>
</dbReference>
<dbReference type="PRINTS" id="PR00032">
    <property type="entry name" value="HTHARAC"/>
</dbReference>
<keyword evidence="2" id="KW-0963">Cytoplasm</keyword>
<dbReference type="SMART" id="SM00448">
    <property type="entry name" value="REC"/>
    <property type="match status" value="1"/>
</dbReference>
<evidence type="ECO:0000259" key="9">
    <source>
        <dbReference type="PROSITE" id="PS01124"/>
    </source>
</evidence>
<keyword evidence="6" id="KW-0238">DNA-binding</keyword>
<dbReference type="RefSeq" id="WP_091481143.1">
    <property type="nucleotide sequence ID" value="NZ_FOTR01000001.1"/>
</dbReference>
<sequence>MKVLIVDDEVVIREAIKDVICWEEYGYEVIEPAGSAEDAILKMERYAPEIMITDIKMGGKSGLDLAKYVKEMNLLMEMIVLTGYDDFEFVQEALRKGVGDYLLKNSNPDEILAAVHEAKERLLEKRKERDRKKMEDIRGIEESIQQLIISSDALSLNETALQLIPQSHHSVYKVVIIKQSITGDQLKEMEKIWNKYLFGLWVSIQDQTIIVVHQNSQTNSDYLLKMASKKVCQQLRSTLLIGEAVHKLEQLSISYRSAQSLILYQWILTDLDVINPNDVQHRAGIKSSNFIKEKEEELVGLITRGQAEDLEMWLNTFMQYLLRHPHATPDSIHFVIQSLYITKIRFMNRAAQSIGKPEWDVITLPDTNQWLSDINVLLSYFERLRREYQNVMNEHSNFIHVALHVMEENLNESLTLSDIANKVHVHPNYLSESLKKKTGKPYVELMKEMRMKKAQELLLSLPAPVRQIASQVGYTDWKYFASQFKKYTGMTPTQYREKEKEDV</sequence>
<evidence type="ECO:0000256" key="6">
    <source>
        <dbReference type="ARBA" id="ARBA00023125"/>
    </source>
</evidence>
<evidence type="ECO:0000313" key="11">
    <source>
        <dbReference type="EMBL" id="SFL46953.1"/>
    </source>
</evidence>
<proteinExistence type="predicted"/>
<dbReference type="InterPro" id="IPR020449">
    <property type="entry name" value="Tscrpt_reg_AraC-type_HTH"/>
</dbReference>
<organism evidence="11 12">
    <name type="scientific">Gracilibacillus orientalis</name>
    <dbReference type="NCBI Taxonomy" id="334253"/>
    <lineage>
        <taxon>Bacteria</taxon>
        <taxon>Bacillati</taxon>
        <taxon>Bacillota</taxon>
        <taxon>Bacilli</taxon>
        <taxon>Bacillales</taxon>
        <taxon>Bacillaceae</taxon>
        <taxon>Gracilibacillus</taxon>
    </lineage>
</organism>
<dbReference type="STRING" id="334253.SAMN04487943_101710"/>
<dbReference type="Gene3D" id="3.40.50.2300">
    <property type="match status" value="1"/>
</dbReference>
<dbReference type="InterPro" id="IPR018060">
    <property type="entry name" value="HTH_AraC"/>
</dbReference>
<accession>A0A1I4HYZ8</accession>
<dbReference type="PROSITE" id="PS00041">
    <property type="entry name" value="HTH_ARAC_FAMILY_1"/>
    <property type="match status" value="1"/>
</dbReference>
<dbReference type="Gene3D" id="1.10.10.60">
    <property type="entry name" value="Homeodomain-like"/>
    <property type="match status" value="2"/>
</dbReference>
<dbReference type="SMART" id="SM00342">
    <property type="entry name" value="HTH_ARAC"/>
    <property type="match status" value="1"/>
</dbReference>
<dbReference type="SUPFAM" id="SSF46689">
    <property type="entry name" value="Homeodomain-like"/>
    <property type="match status" value="1"/>
</dbReference>
<dbReference type="Pfam" id="PF12833">
    <property type="entry name" value="HTH_18"/>
    <property type="match status" value="1"/>
</dbReference>
<dbReference type="AlphaFoldDB" id="A0A1I4HYZ8"/>
<dbReference type="InterPro" id="IPR051552">
    <property type="entry name" value="HptR"/>
</dbReference>
<dbReference type="CDD" id="cd17536">
    <property type="entry name" value="REC_YesN-like"/>
    <property type="match status" value="1"/>
</dbReference>
<dbReference type="GO" id="GO:0043565">
    <property type="term" value="F:sequence-specific DNA binding"/>
    <property type="evidence" value="ECO:0007669"/>
    <property type="project" value="InterPro"/>
</dbReference>
<dbReference type="PROSITE" id="PS01124">
    <property type="entry name" value="HTH_ARAC_FAMILY_2"/>
    <property type="match status" value="1"/>
</dbReference>
<keyword evidence="5" id="KW-0805">Transcription regulation</keyword>
<gene>
    <name evidence="11" type="ORF">SAMN04487943_101710</name>
</gene>
<keyword evidence="4" id="KW-0902">Two-component regulatory system</keyword>
<dbReference type="PROSITE" id="PS50110">
    <property type="entry name" value="RESPONSE_REGULATORY"/>
    <property type="match status" value="1"/>
</dbReference>
<comment type="subcellular location">
    <subcellularLocation>
        <location evidence="1">Cytoplasm</location>
    </subcellularLocation>
</comment>
<evidence type="ECO:0000256" key="5">
    <source>
        <dbReference type="ARBA" id="ARBA00023015"/>
    </source>
</evidence>
<dbReference type="InterPro" id="IPR011006">
    <property type="entry name" value="CheY-like_superfamily"/>
</dbReference>
<dbReference type="SUPFAM" id="SSF52172">
    <property type="entry name" value="CheY-like"/>
    <property type="match status" value="1"/>
</dbReference>
<evidence type="ECO:0000256" key="7">
    <source>
        <dbReference type="ARBA" id="ARBA00023163"/>
    </source>
</evidence>
<name>A0A1I4HYZ8_9BACI</name>
<evidence type="ECO:0000256" key="8">
    <source>
        <dbReference type="PROSITE-ProRule" id="PRU00169"/>
    </source>
</evidence>
<dbReference type="GO" id="GO:0003700">
    <property type="term" value="F:DNA-binding transcription factor activity"/>
    <property type="evidence" value="ECO:0007669"/>
    <property type="project" value="InterPro"/>
</dbReference>
<evidence type="ECO:0000256" key="1">
    <source>
        <dbReference type="ARBA" id="ARBA00004496"/>
    </source>
</evidence>
<keyword evidence="7" id="KW-0804">Transcription</keyword>
<dbReference type="GO" id="GO:0000160">
    <property type="term" value="P:phosphorelay signal transduction system"/>
    <property type="evidence" value="ECO:0007669"/>
    <property type="project" value="UniProtKB-KW"/>
</dbReference>
<protein>
    <submittedName>
        <fullName evidence="11">Two-component system, response regulator YesN</fullName>
    </submittedName>
</protein>
<dbReference type="GO" id="GO:0005737">
    <property type="term" value="C:cytoplasm"/>
    <property type="evidence" value="ECO:0007669"/>
    <property type="project" value="UniProtKB-SubCell"/>
</dbReference>
<dbReference type="EMBL" id="FOTR01000001">
    <property type="protein sequence ID" value="SFL46953.1"/>
    <property type="molecule type" value="Genomic_DNA"/>
</dbReference>
<dbReference type="InterPro" id="IPR009057">
    <property type="entry name" value="Homeodomain-like_sf"/>
</dbReference>
<evidence type="ECO:0000313" key="12">
    <source>
        <dbReference type="Proteomes" id="UP000198565"/>
    </source>
</evidence>
<dbReference type="Pfam" id="PF00072">
    <property type="entry name" value="Response_reg"/>
    <property type="match status" value="1"/>
</dbReference>
<evidence type="ECO:0000259" key="10">
    <source>
        <dbReference type="PROSITE" id="PS50110"/>
    </source>
</evidence>
<keyword evidence="3 8" id="KW-0597">Phosphoprotein</keyword>